<dbReference type="PANTHER" id="PTHR37451">
    <property type="entry name" value="MARVEL DOMAIN"/>
    <property type="match status" value="1"/>
</dbReference>
<name>A0A6A5S8V3_9PLEO</name>
<feature type="domain" description="MARVEL" evidence="6">
    <location>
        <begin position="12"/>
        <end position="151"/>
    </location>
</feature>
<keyword evidence="2 5" id="KW-0812">Transmembrane</keyword>
<sequence>MAIFSADNRPLNLAVRALQIVLAIIVIGTVGYAINGYHSHGSVAHTPTGDFDVTVGPPNSWGFLLFCAAWTILVVIFQLVSGNTFGERPLIGYIRVGVEIVAVLSWFAGWIAAAANIGTSACSADHSSCSAIKAGTAFGALTWLLFMFTTAMTISLFNNRKRLPVHHTTSQTTHV</sequence>
<evidence type="ECO:0000259" key="6">
    <source>
        <dbReference type="Pfam" id="PF01284"/>
    </source>
</evidence>
<keyword evidence="8" id="KW-1185">Reference proteome</keyword>
<reference evidence="7" key="1">
    <citation type="journal article" date="2020" name="Stud. Mycol.">
        <title>101 Dothideomycetes genomes: a test case for predicting lifestyles and emergence of pathogens.</title>
        <authorList>
            <person name="Haridas S."/>
            <person name="Albert R."/>
            <person name="Binder M."/>
            <person name="Bloem J."/>
            <person name="Labutti K."/>
            <person name="Salamov A."/>
            <person name="Andreopoulos B."/>
            <person name="Baker S."/>
            <person name="Barry K."/>
            <person name="Bills G."/>
            <person name="Bluhm B."/>
            <person name="Cannon C."/>
            <person name="Castanera R."/>
            <person name="Culley D."/>
            <person name="Daum C."/>
            <person name="Ezra D."/>
            <person name="Gonzalez J."/>
            <person name="Henrissat B."/>
            <person name="Kuo A."/>
            <person name="Liang C."/>
            <person name="Lipzen A."/>
            <person name="Lutzoni F."/>
            <person name="Magnuson J."/>
            <person name="Mondo S."/>
            <person name="Nolan M."/>
            <person name="Ohm R."/>
            <person name="Pangilinan J."/>
            <person name="Park H.-J."/>
            <person name="Ramirez L."/>
            <person name="Alfaro M."/>
            <person name="Sun H."/>
            <person name="Tritt A."/>
            <person name="Yoshinaga Y."/>
            <person name="Zwiers L.-H."/>
            <person name="Turgeon B."/>
            <person name="Goodwin S."/>
            <person name="Spatafora J."/>
            <person name="Crous P."/>
            <person name="Grigoriev I."/>
        </authorList>
    </citation>
    <scope>NUCLEOTIDE SEQUENCE</scope>
    <source>
        <strain evidence="7">CBS 161.51</strain>
    </source>
</reference>
<accession>A0A6A5S8V3</accession>
<evidence type="ECO:0000313" key="8">
    <source>
        <dbReference type="Proteomes" id="UP000800038"/>
    </source>
</evidence>
<evidence type="ECO:0000313" key="7">
    <source>
        <dbReference type="EMBL" id="KAF1936050.1"/>
    </source>
</evidence>
<evidence type="ECO:0000256" key="4">
    <source>
        <dbReference type="ARBA" id="ARBA00023136"/>
    </source>
</evidence>
<comment type="subcellular location">
    <subcellularLocation>
        <location evidence="1">Membrane</location>
        <topology evidence="1">Multi-pass membrane protein</topology>
    </subcellularLocation>
</comment>
<feature type="transmembrane region" description="Helical" evidence="5">
    <location>
        <begin position="12"/>
        <end position="34"/>
    </location>
</feature>
<dbReference type="EMBL" id="ML976214">
    <property type="protein sequence ID" value="KAF1936050.1"/>
    <property type="molecule type" value="Genomic_DNA"/>
</dbReference>
<proteinExistence type="predicted"/>
<dbReference type="Proteomes" id="UP000800038">
    <property type="component" value="Unassembled WGS sequence"/>
</dbReference>
<dbReference type="Pfam" id="PF01284">
    <property type="entry name" value="MARVEL"/>
    <property type="match status" value="1"/>
</dbReference>
<feature type="transmembrane region" description="Helical" evidence="5">
    <location>
        <begin position="92"/>
        <end position="117"/>
    </location>
</feature>
<dbReference type="PANTHER" id="PTHR37451:SF1">
    <property type="entry name" value="MARVEL DOMAIN-CONTAINING PROTEIN"/>
    <property type="match status" value="1"/>
</dbReference>
<evidence type="ECO:0000256" key="3">
    <source>
        <dbReference type="ARBA" id="ARBA00022989"/>
    </source>
</evidence>
<organism evidence="7 8">
    <name type="scientific">Clathrospora elynae</name>
    <dbReference type="NCBI Taxonomy" id="706981"/>
    <lineage>
        <taxon>Eukaryota</taxon>
        <taxon>Fungi</taxon>
        <taxon>Dikarya</taxon>
        <taxon>Ascomycota</taxon>
        <taxon>Pezizomycotina</taxon>
        <taxon>Dothideomycetes</taxon>
        <taxon>Pleosporomycetidae</taxon>
        <taxon>Pleosporales</taxon>
        <taxon>Diademaceae</taxon>
        <taxon>Clathrospora</taxon>
    </lineage>
</organism>
<protein>
    <recommendedName>
        <fullName evidence="6">MARVEL domain-containing protein</fullName>
    </recommendedName>
</protein>
<dbReference type="OrthoDB" id="2117453at2759"/>
<keyword evidence="3 5" id="KW-1133">Transmembrane helix</keyword>
<feature type="transmembrane region" description="Helical" evidence="5">
    <location>
        <begin position="137"/>
        <end position="157"/>
    </location>
</feature>
<dbReference type="GO" id="GO:0016020">
    <property type="term" value="C:membrane"/>
    <property type="evidence" value="ECO:0007669"/>
    <property type="project" value="UniProtKB-SubCell"/>
</dbReference>
<evidence type="ECO:0000256" key="1">
    <source>
        <dbReference type="ARBA" id="ARBA00004141"/>
    </source>
</evidence>
<evidence type="ECO:0000256" key="2">
    <source>
        <dbReference type="ARBA" id="ARBA00022692"/>
    </source>
</evidence>
<feature type="transmembrane region" description="Helical" evidence="5">
    <location>
        <begin position="61"/>
        <end position="80"/>
    </location>
</feature>
<keyword evidence="4 5" id="KW-0472">Membrane</keyword>
<gene>
    <name evidence="7" type="ORF">EJ02DRAFT_414677</name>
</gene>
<dbReference type="InterPro" id="IPR008253">
    <property type="entry name" value="Marvel"/>
</dbReference>
<evidence type="ECO:0000256" key="5">
    <source>
        <dbReference type="SAM" id="Phobius"/>
    </source>
</evidence>
<dbReference type="AlphaFoldDB" id="A0A6A5S8V3"/>